<evidence type="ECO:0000313" key="4">
    <source>
        <dbReference type="EMBL" id="PJJ57149.1"/>
    </source>
</evidence>
<sequence>MSETPDRLSNARSRALRGLFRLPPGALARMAGPPVVRDGRTLEPEMKLLLRLMEIDAPPVESLPVPAGRRAIVAGSREVGGIQPIGAVWDRVIDGPGGHLGVRCYVPRGLRERGPALVFFHGGGFVYGGLDSHDAVCRFLAEQAGVRVVAVDYRLAPEHPYPAAVEDCIAGYQWVLANAEGLGVDRARVAVGGDSAGGNLATVVAQHAVATRGLRVPAYQLLIYPVVDLAEERASRATFGRGYFLTGDFMDLAKASYVPEGADLGDPRLSPLHGKLEGLPPAYVVTAGFDPLRDEGDEYAAALAGAGVPVEHVCEDGLIHSFANMVGLGRAAPAAMRRTARALRRALHGA</sequence>
<proteinExistence type="inferred from homology"/>
<comment type="similarity">
    <text evidence="1">Belongs to the 'GDXG' lipolytic enzyme family.</text>
</comment>
<dbReference type="SUPFAM" id="SSF53474">
    <property type="entry name" value="alpha/beta-Hydrolases"/>
    <property type="match status" value="1"/>
</dbReference>
<dbReference type="AlphaFoldDB" id="A0A0B2BPT6"/>
<dbReference type="RefSeq" id="WP_039340965.1">
    <property type="nucleotide sequence ID" value="NZ_PGEZ01000001.1"/>
</dbReference>
<dbReference type="InterPro" id="IPR029058">
    <property type="entry name" value="AB_hydrolase_fold"/>
</dbReference>
<reference evidence="4 5" key="1">
    <citation type="submission" date="2017-11" db="EMBL/GenBank/DDBJ databases">
        <title>Genomic Encyclopedia of Archaeal and Bacterial Type Strains, Phase II (KMG-II): From Individual Species to Whole Genera.</title>
        <authorList>
            <person name="Goeker M."/>
        </authorList>
    </citation>
    <scope>NUCLEOTIDE SEQUENCE [LARGE SCALE GENOMIC DNA]</scope>
    <source>
        <strain evidence="4 5">DSM 27763</strain>
    </source>
</reference>
<dbReference type="EMBL" id="PGEZ01000001">
    <property type="protein sequence ID" value="PJJ57149.1"/>
    <property type="molecule type" value="Genomic_DNA"/>
</dbReference>
<name>A0A0B2BPT6_9ACTN</name>
<dbReference type="Pfam" id="PF07859">
    <property type="entry name" value="Abhydrolase_3"/>
    <property type="match status" value="1"/>
</dbReference>
<evidence type="ECO:0000256" key="1">
    <source>
        <dbReference type="ARBA" id="ARBA00010515"/>
    </source>
</evidence>
<evidence type="ECO:0000313" key="5">
    <source>
        <dbReference type="Proteomes" id="UP000230842"/>
    </source>
</evidence>
<dbReference type="PANTHER" id="PTHR48081">
    <property type="entry name" value="AB HYDROLASE SUPERFAMILY PROTEIN C4A8.06C"/>
    <property type="match status" value="1"/>
</dbReference>
<evidence type="ECO:0000256" key="2">
    <source>
        <dbReference type="ARBA" id="ARBA00022801"/>
    </source>
</evidence>
<organism evidence="4 5">
    <name type="scientific">Mumia flava</name>
    <dbReference type="NCBI Taxonomy" id="1348852"/>
    <lineage>
        <taxon>Bacteria</taxon>
        <taxon>Bacillati</taxon>
        <taxon>Actinomycetota</taxon>
        <taxon>Actinomycetes</taxon>
        <taxon>Propionibacteriales</taxon>
        <taxon>Nocardioidaceae</taxon>
        <taxon>Mumia</taxon>
    </lineage>
</organism>
<dbReference type="OrthoDB" id="3181909at2"/>
<dbReference type="ESTHER" id="9actn-a0a0b2bpt6">
    <property type="family name" value="Hormone-sensitive_lipase_like"/>
</dbReference>
<gene>
    <name evidence="4" type="ORF">CLV56_1370</name>
</gene>
<comment type="caution">
    <text evidence="4">The sequence shown here is derived from an EMBL/GenBank/DDBJ whole genome shotgun (WGS) entry which is preliminary data.</text>
</comment>
<dbReference type="InterPro" id="IPR013094">
    <property type="entry name" value="AB_hydrolase_3"/>
</dbReference>
<evidence type="ECO:0000259" key="3">
    <source>
        <dbReference type="Pfam" id="PF07859"/>
    </source>
</evidence>
<keyword evidence="5" id="KW-1185">Reference proteome</keyword>
<dbReference type="InterPro" id="IPR050300">
    <property type="entry name" value="GDXG_lipolytic_enzyme"/>
</dbReference>
<keyword evidence="2" id="KW-0378">Hydrolase</keyword>
<dbReference type="FunFam" id="3.40.50.1820:FF:000089">
    <property type="entry name" value="Alpha/beta hydrolase"/>
    <property type="match status" value="1"/>
</dbReference>
<dbReference type="PANTHER" id="PTHR48081:SF8">
    <property type="entry name" value="ALPHA_BETA HYDROLASE FOLD-3 DOMAIN-CONTAINING PROTEIN-RELATED"/>
    <property type="match status" value="1"/>
</dbReference>
<dbReference type="Gene3D" id="3.40.50.1820">
    <property type="entry name" value="alpha/beta hydrolase"/>
    <property type="match status" value="1"/>
</dbReference>
<accession>A0A0B2BPT6</accession>
<dbReference type="GO" id="GO:0016787">
    <property type="term" value="F:hydrolase activity"/>
    <property type="evidence" value="ECO:0007669"/>
    <property type="project" value="UniProtKB-KW"/>
</dbReference>
<feature type="domain" description="Alpha/beta hydrolase fold-3" evidence="3">
    <location>
        <begin position="117"/>
        <end position="323"/>
    </location>
</feature>
<protein>
    <submittedName>
        <fullName evidence="4">Acetyl esterase</fullName>
    </submittedName>
</protein>
<dbReference type="Proteomes" id="UP000230842">
    <property type="component" value="Unassembled WGS sequence"/>
</dbReference>